<dbReference type="InterPro" id="IPR000014">
    <property type="entry name" value="PAS"/>
</dbReference>
<keyword evidence="1" id="KW-0597">Phosphoprotein</keyword>
<gene>
    <name evidence="10" type="ORF">ENS19_00450</name>
</gene>
<name>A0A7C3J3Y6_9CREN</name>
<dbReference type="InterPro" id="IPR035965">
    <property type="entry name" value="PAS-like_dom_sf"/>
</dbReference>
<feature type="domain" description="PAS" evidence="8">
    <location>
        <begin position="198"/>
        <end position="268"/>
    </location>
</feature>
<proteinExistence type="predicted"/>
<dbReference type="PROSITE" id="PS50109">
    <property type="entry name" value="HIS_KIN"/>
    <property type="match status" value="1"/>
</dbReference>
<dbReference type="SMART" id="SM00388">
    <property type="entry name" value="HisKA"/>
    <property type="match status" value="1"/>
</dbReference>
<dbReference type="GO" id="GO:0005524">
    <property type="term" value="F:ATP binding"/>
    <property type="evidence" value="ECO:0007669"/>
    <property type="project" value="UniProtKB-KW"/>
</dbReference>
<dbReference type="CDD" id="cd00130">
    <property type="entry name" value="PAS"/>
    <property type="match status" value="2"/>
</dbReference>
<dbReference type="GO" id="GO:0000155">
    <property type="term" value="F:phosphorelay sensor kinase activity"/>
    <property type="evidence" value="ECO:0007669"/>
    <property type="project" value="InterPro"/>
</dbReference>
<evidence type="ECO:0000256" key="1">
    <source>
        <dbReference type="ARBA" id="ARBA00022553"/>
    </source>
</evidence>
<dbReference type="InterPro" id="IPR000700">
    <property type="entry name" value="PAS-assoc_C"/>
</dbReference>
<dbReference type="InterPro" id="IPR005467">
    <property type="entry name" value="His_kinase_dom"/>
</dbReference>
<dbReference type="InterPro" id="IPR003661">
    <property type="entry name" value="HisK_dim/P_dom"/>
</dbReference>
<dbReference type="GO" id="GO:0006355">
    <property type="term" value="P:regulation of DNA-templated transcription"/>
    <property type="evidence" value="ECO:0007669"/>
    <property type="project" value="InterPro"/>
</dbReference>
<dbReference type="InterPro" id="IPR004358">
    <property type="entry name" value="Sig_transdc_His_kin-like_C"/>
</dbReference>
<dbReference type="Gene3D" id="3.30.450.20">
    <property type="entry name" value="PAS domain"/>
    <property type="match status" value="2"/>
</dbReference>
<feature type="domain" description="PAS" evidence="8">
    <location>
        <begin position="324"/>
        <end position="378"/>
    </location>
</feature>
<dbReference type="SUPFAM" id="SSF55874">
    <property type="entry name" value="ATPase domain of HSP90 chaperone/DNA topoisomerase II/histidine kinase"/>
    <property type="match status" value="1"/>
</dbReference>
<sequence>MARSGSLEELLGSIRMMEGISKKIHGILDRKKIIDAVCEDFRKSGKYDVMFCWRERGGKAYHLRENSWPREVMEVGESTTGINIEDLRICAKGSGVLSQVLEEGKSLLVPLREVCEEILPPEKSGVLTSTPPFSCHLAIITPIRASKETIGAMCISSESLDERLMPTVVHLSEHISSALELVAARSRQVEVERRYREKASMLQRLMDTIPTPVFYRSKNGLFLDCNKSYEELTGLKKDEIIGKTARDIYPPDTAEEVIKKDEELYSNPPYQTYEIRLRHSDGTYHDLIVHKAVITDEEGNASGLVGVLMDITSRKKAELELAESERKYKELVESSNSIIFKWDKDGTILSFNSFAEKFFGFSRGEIIGKKVYDTIVPKTDSTGQDLSTMASDIFANPSKYMININENVKKSGERVWIQWTNRVVYDESGNQVAILSVGTDITDVMLKEKQLHQYSIHLSELVEEKKQQLREAERMAAIGQIAAAVGHDLKTPLQVMVNAIYLASDLFDSINIDEESRNNIRKYCENMKKQVNYMDLITTDLQDFARYLKPEVGEVEIQSIIDDALSAINLPPNVIFEKALEEKTVKADRQMIKRVFVNLINNAIQAMPNGGKISFASSSDDYFTSISITDTGVGISKENMGKLFKPLFTTKSRGTGLGLAICKRIIDAHNGTISVESEVAKGSTFTIKLPKQTFSRRVQESSGSSGGA</sequence>
<dbReference type="PROSITE" id="PS50113">
    <property type="entry name" value="PAC"/>
    <property type="match status" value="2"/>
</dbReference>
<dbReference type="PANTHER" id="PTHR43065:SF10">
    <property type="entry name" value="PEROXIDE STRESS-ACTIVATED HISTIDINE KINASE MAK3"/>
    <property type="match status" value="1"/>
</dbReference>
<dbReference type="InterPro" id="IPR036097">
    <property type="entry name" value="HisK_dim/P_sf"/>
</dbReference>
<evidence type="ECO:0000256" key="4">
    <source>
        <dbReference type="ARBA" id="ARBA00022777"/>
    </source>
</evidence>
<evidence type="ECO:0000259" key="7">
    <source>
        <dbReference type="PROSITE" id="PS50109"/>
    </source>
</evidence>
<evidence type="ECO:0000256" key="5">
    <source>
        <dbReference type="ARBA" id="ARBA00022840"/>
    </source>
</evidence>
<dbReference type="EMBL" id="DSTX01000001">
    <property type="protein sequence ID" value="HFK19737.1"/>
    <property type="molecule type" value="Genomic_DNA"/>
</dbReference>
<dbReference type="SMART" id="SM00091">
    <property type="entry name" value="PAS"/>
    <property type="match status" value="2"/>
</dbReference>
<comment type="caution">
    <text evidence="10">The sequence shown here is derived from an EMBL/GenBank/DDBJ whole genome shotgun (WGS) entry which is preliminary data.</text>
</comment>
<dbReference type="InterPro" id="IPR036890">
    <property type="entry name" value="HATPase_C_sf"/>
</dbReference>
<dbReference type="NCBIfam" id="TIGR00229">
    <property type="entry name" value="sensory_box"/>
    <property type="match status" value="2"/>
</dbReference>
<dbReference type="InterPro" id="IPR029016">
    <property type="entry name" value="GAF-like_dom_sf"/>
</dbReference>
<dbReference type="AlphaFoldDB" id="A0A7C3J3Y6"/>
<dbReference type="Gene3D" id="3.30.450.40">
    <property type="match status" value="1"/>
</dbReference>
<evidence type="ECO:0000313" key="10">
    <source>
        <dbReference type="EMBL" id="HFK19737.1"/>
    </source>
</evidence>
<protein>
    <submittedName>
        <fullName evidence="10">PAS domain S-box protein</fullName>
    </submittedName>
</protein>
<evidence type="ECO:0000259" key="9">
    <source>
        <dbReference type="PROSITE" id="PS50113"/>
    </source>
</evidence>
<evidence type="ECO:0000256" key="3">
    <source>
        <dbReference type="ARBA" id="ARBA00022741"/>
    </source>
</evidence>
<keyword evidence="5" id="KW-0067">ATP-binding</keyword>
<evidence type="ECO:0000256" key="6">
    <source>
        <dbReference type="ARBA" id="ARBA00023012"/>
    </source>
</evidence>
<keyword evidence="2" id="KW-0808">Transferase</keyword>
<accession>A0A7C3J3Y6</accession>
<dbReference type="Pfam" id="PF00989">
    <property type="entry name" value="PAS"/>
    <property type="match status" value="2"/>
</dbReference>
<dbReference type="SUPFAM" id="SSF55785">
    <property type="entry name" value="PYP-like sensor domain (PAS domain)"/>
    <property type="match status" value="2"/>
</dbReference>
<feature type="domain" description="PAC" evidence="9">
    <location>
        <begin position="271"/>
        <end position="323"/>
    </location>
</feature>
<keyword evidence="4" id="KW-0418">Kinase</keyword>
<dbReference type="InterPro" id="IPR003594">
    <property type="entry name" value="HATPase_dom"/>
</dbReference>
<dbReference type="InterPro" id="IPR013767">
    <property type="entry name" value="PAS_fold"/>
</dbReference>
<dbReference type="SMART" id="SM00387">
    <property type="entry name" value="HATPase_c"/>
    <property type="match status" value="1"/>
</dbReference>
<organism evidence="10">
    <name type="scientific">Candidatus Methanomethylicus mesodigestus</name>
    <dbReference type="NCBI Taxonomy" id="1867258"/>
    <lineage>
        <taxon>Archaea</taxon>
        <taxon>Thermoproteota</taxon>
        <taxon>Methanosuratincolia</taxon>
        <taxon>Candidatus Methanomethylicales</taxon>
        <taxon>Candidatus Methanomethylicaceae</taxon>
        <taxon>Candidatus Methanomethylicus</taxon>
    </lineage>
</organism>
<dbReference type="PROSITE" id="PS50112">
    <property type="entry name" value="PAS"/>
    <property type="match status" value="2"/>
</dbReference>
<evidence type="ECO:0000256" key="2">
    <source>
        <dbReference type="ARBA" id="ARBA00022679"/>
    </source>
</evidence>
<feature type="domain" description="PAC" evidence="9">
    <location>
        <begin position="398"/>
        <end position="453"/>
    </location>
</feature>
<dbReference type="PANTHER" id="PTHR43065">
    <property type="entry name" value="SENSOR HISTIDINE KINASE"/>
    <property type="match status" value="1"/>
</dbReference>
<dbReference type="InterPro" id="IPR001610">
    <property type="entry name" value="PAC"/>
</dbReference>
<dbReference type="PRINTS" id="PR00344">
    <property type="entry name" value="BCTRLSENSOR"/>
</dbReference>
<dbReference type="Pfam" id="PF02518">
    <property type="entry name" value="HATPase_c"/>
    <property type="match status" value="1"/>
</dbReference>
<dbReference type="Gene3D" id="1.10.287.130">
    <property type="match status" value="1"/>
</dbReference>
<feature type="domain" description="Histidine kinase" evidence="7">
    <location>
        <begin position="484"/>
        <end position="693"/>
    </location>
</feature>
<keyword evidence="3" id="KW-0547">Nucleotide-binding</keyword>
<dbReference type="SUPFAM" id="SSF47384">
    <property type="entry name" value="Homodimeric domain of signal transducing histidine kinase"/>
    <property type="match status" value="1"/>
</dbReference>
<evidence type="ECO:0000259" key="8">
    <source>
        <dbReference type="PROSITE" id="PS50112"/>
    </source>
</evidence>
<dbReference type="Gene3D" id="3.30.565.10">
    <property type="entry name" value="Histidine kinase-like ATPase, C-terminal domain"/>
    <property type="match status" value="1"/>
</dbReference>
<dbReference type="CDD" id="cd00082">
    <property type="entry name" value="HisKA"/>
    <property type="match status" value="1"/>
</dbReference>
<dbReference type="SMART" id="SM00086">
    <property type="entry name" value="PAC"/>
    <property type="match status" value="2"/>
</dbReference>
<keyword evidence="6" id="KW-0902">Two-component regulatory system</keyword>
<dbReference type="CDD" id="cd00075">
    <property type="entry name" value="HATPase"/>
    <property type="match status" value="1"/>
</dbReference>
<reference evidence="10" key="1">
    <citation type="journal article" date="2020" name="mSystems">
        <title>Genome- and Community-Level Interaction Insights into Carbon Utilization and Element Cycling Functions of Hydrothermarchaeota in Hydrothermal Sediment.</title>
        <authorList>
            <person name="Zhou Z."/>
            <person name="Liu Y."/>
            <person name="Xu W."/>
            <person name="Pan J."/>
            <person name="Luo Z.H."/>
            <person name="Li M."/>
        </authorList>
    </citation>
    <scope>NUCLEOTIDE SEQUENCE [LARGE SCALE GENOMIC DNA]</scope>
    <source>
        <strain evidence="10">SpSt-468</strain>
    </source>
</reference>